<keyword evidence="4 5" id="KW-0472">Membrane</keyword>
<reference evidence="9" key="1">
    <citation type="submission" date="2017-02" db="UniProtKB">
        <authorList>
            <consortium name="WormBaseParasite"/>
        </authorList>
    </citation>
    <scope>IDENTIFICATION</scope>
</reference>
<evidence type="ECO:0000313" key="7">
    <source>
        <dbReference type="EMBL" id="VDL66675.1"/>
    </source>
</evidence>
<gene>
    <name evidence="7" type="ORF">NBR_LOCUS3086</name>
</gene>
<organism evidence="9">
    <name type="scientific">Nippostrongylus brasiliensis</name>
    <name type="common">Rat hookworm</name>
    <dbReference type="NCBI Taxonomy" id="27835"/>
    <lineage>
        <taxon>Eukaryota</taxon>
        <taxon>Metazoa</taxon>
        <taxon>Ecdysozoa</taxon>
        <taxon>Nematoda</taxon>
        <taxon>Chromadorea</taxon>
        <taxon>Rhabditida</taxon>
        <taxon>Rhabditina</taxon>
        <taxon>Rhabditomorpha</taxon>
        <taxon>Strongyloidea</taxon>
        <taxon>Heligmosomidae</taxon>
        <taxon>Nippostrongylus</taxon>
    </lineage>
</organism>
<accession>A0A0N4XKN3</accession>
<dbReference type="Pfam" id="PF01061">
    <property type="entry name" value="ABC2_membrane"/>
    <property type="match status" value="1"/>
</dbReference>
<evidence type="ECO:0000313" key="9">
    <source>
        <dbReference type="WBParaSite" id="NBR_0000308501-mRNA-1"/>
    </source>
</evidence>
<dbReference type="STRING" id="27835.A0A0N4XKN3"/>
<evidence type="ECO:0000259" key="6">
    <source>
        <dbReference type="Pfam" id="PF01061"/>
    </source>
</evidence>
<name>A0A0N4XKN3_NIPBR</name>
<reference evidence="7 8" key="2">
    <citation type="submission" date="2018-11" db="EMBL/GenBank/DDBJ databases">
        <authorList>
            <consortium name="Pathogen Informatics"/>
        </authorList>
    </citation>
    <scope>NUCLEOTIDE SEQUENCE [LARGE SCALE GENOMIC DNA]</scope>
</reference>
<dbReference type="GO" id="GO:0140359">
    <property type="term" value="F:ABC-type transporter activity"/>
    <property type="evidence" value="ECO:0007669"/>
    <property type="project" value="InterPro"/>
</dbReference>
<keyword evidence="3 5" id="KW-1133">Transmembrane helix</keyword>
<protein>
    <submittedName>
        <fullName evidence="9">ABC transporter ATP-binding protein/permease wht-1 (inferred by orthology to a C. elegans protein)</fullName>
    </submittedName>
</protein>
<evidence type="ECO:0000313" key="8">
    <source>
        <dbReference type="Proteomes" id="UP000271162"/>
    </source>
</evidence>
<evidence type="ECO:0000256" key="3">
    <source>
        <dbReference type="ARBA" id="ARBA00022989"/>
    </source>
</evidence>
<keyword evidence="8" id="KW-1185">Reference proteome</keyword>
<dbReference type="Proteomes" id="UP000271162">
    <property type="component" value="Unassembled WGS sequence"/>
</dbReference>
<evidence type="ECO:0000256" key="4">
    <source>
        <dbReference type="ARBA" id="ARBA00023136"/>
    </source>
</evidence>
<sequence>MACKGRIQQEVGRTTYAVAALFGSTDVAMTFLPIFVIPMLAFGGFFITYDAIPSYFTWMSALSYFKFVHLSLFLRRLNIAGFGDILHLICISQFVSDTATKVSLSMNGRRLTEFQVLSIFSIIFESDISPSIDN</sequence>
<comment type="subcellular location">
    <subcellularLocation>
        <location evidence="1">Membrane</location>
        <topology evidence="1">Multi-pass membrane protein</topology>
    </subcellularLocation>
</comment>
<dbReference type="GO" id="GO:0016020">
    <property type="term" value="C:membrane"/>
    <property type="evidence" value="ECO:0007669"/>
    <property type="project" value="UniProtKB-SubCell"/>
</dbReference>
<dbReference type="WBParaSite" id="NBR_0000308501-mRNA-1">
    <property type="protein sequence ID" value="NBR_0000308501-mRNA-1"/>
    <property type="gene ID" value="NBR_0000308501"/>
</dbReference>
<keyword evidence="2 5" id="KW-0812">Transmembrane</keyword>
<feature type="transmembrane region" description="Helical" evidence="5">
    <location>
        <begin position="31"/>
        <end position="49"/>
    </location>
</feature>
<dbReference type="EMBL" id="UYSL01004197">
    <property type="protein sequence ID" value="VDL66675.1"/>
    <property type="molecule type" value="Genomic_DNA"/>
</dbReference>
<evidence type="ECO:0000256" key="2">
    <source>
        <dbReference type="ARBA" id="ARBA00022692"/>
    </source>
</evidence>
<proteinExistence type="predicted"/>
<dbReference type="InterPro" id="IPR013525">
    <property type="entry name" value="ABC2_TM"/>
</dbReference>
<dbReference type="AlphaFoldDB" id="A0A0N4XKN3"/>
<evidence type="ECO:0000256" key="5">
    <source>
        <dbReference type="SAM" id="Phobius"/>
    </source>
</evidence>
<feature type="domain" description="ABC-2 type transporter transmembrane" evidence="6">
    <location>
        <begin position="17"/>
        <end position="66"/>
    </location>
</feature>
<evidence type="ECO:0000256" key="1">
    <source>
        <dbReference type="ARBA" id="ARBA00004141"/>
    </source>
</evidence>
<feature type="transmembrane region" description="Helical" evidence="5">
    <location>
        <begin position="55"/>
        <end position="74"/>
    </location>
</feature>